<keyword evidence="1 12" id="KW-0639">Primosome</keyword>
<dbReference type="InterPro" id="IPR041222">
    <property type="entry name" value="PriA_3primeBD"/>
</dbReference>
<feature type="binding site" evidence="12">
    <location>
        <position position="553"/>
    </location>
    <ligand>
        <name>Zn(2+)</name>
        <dbReference type="ChEBI" id="CHEBI:29105"/>
        <label>2</label>
    </ligand>
</feature>
<evidence type="ECO:0000313" key="15">
    <source>
        <dbReference type="EMBL" id="SDH77609.1"/>
    </source>
</evidence>
<evidence type="ECO:0000256" key="7">
    <source>
        <dbReference type="ARBA" id="ARBA00022833"/>
    </source>
</evidence>
<dbReference type="GO" id="GO:0003677">
    <property type="term" value="F:DNA binding"/>
    <property type="evidence" value="ECO:0007669"/>
    <property type="project" value="UniProtKB-UniRule"/>
</dbReference>
<dbReference type="InterPro" id="IPR040498">
    <property type="entry name" value="PriA_CRR"/>
</dbReference>
<name>A0A1G8F6I0_9FLAO</name>
<evidence type="ECO:0000256" key="11">
    <source>
        <dbReference type="ARBA" id="ARBA00048988"/>
    </source>
</evidence>
<keyword evidence="4 12" id="KW-0547">Nucleotide-binding</keyword>
<feature type="domain" description="Helicase C-terminal" evidence="14">
    <location>
        <begin position="536"/>
        <end position="713"/>
    </location>
</feature>
<keyword evidence="16" id="KW-1185">Reference proteome</keyword>
<dbReference type="GO" id="GO:0005524">
    <property type="term" value="F:ATP binding"/>
    <property type="evidence" value="ECO:0007669"/>
    <property type="project" value="UniProtKB-UniRule"/>
</dbReference>
<dbReference type="InterPro" id="IPR042115">
    <property type="entry name" value="PriA_3primeBD_sf"/>
</dbReference>
<keyword evidence="10 12" id="KW-0413">Isomerase</keyword>
<dbReference type="Pfam" id="PF18074">
    <property type="entry name" value="PriA_C"/>
    <property type="match status" value="1"/>
</dbReference>
<keyword evidence="3 12" id="KW-0479">Metal-binding</keyword>
<comment type="catalytic activity">
    <reaction evidence="11 12">
        <text>ATP + H2O = ADP + phosphate + H(+)</text>
        <dbReference type="Rhea" id="RHEA:13065"/>
        <dbReference type="ChEBI" id="CHEBI:15377"/>
        <dbReference type="ChEBI" id="CHEBI:15378"/>
        <dbReference type="ChEBI" id="CHEBI:30616"/>
        <dbReference type="ChEBI" id="CHEBI:43474"/>
        <dbReference type="ChEBI" id="CHEBI:456216"/>
        <dbReference type="EC" id="5.6.2.4"/>
    </reaction>
</comment>
<evidence type="ECO:0000256" key="6">
    <source>
        <dbReference type="ARBA" id="ARBA00022806"/>
    </source>
</evidence>
<evidence type="ECO:0000256" key="1">
    <source>
        <dbReference type="ARBA" id="ARBA00022515"/>
    </source>
</evidence>
<feature type="binding site" evidence="12">
    <location>
        <position position="532"/>
    </location>
    <ligand>
        <name>Zn(2+)</name>
        <dbReference type="ChEBI" id="CHEBI:29105"/>
        <label>2</label>
    </ligand>
</feature>
<dbReference type="InterPro" id="IPR014001">
    <property type="entry name" value="Helicase_ATP-bd"/>
</dbReference>
<dbReference type="Proteomes" id="UP000199274">
    <property type="component" value="Unassembled WGS sequence"/>
</dbReference>
<dbReference type="Gene3D" id="3.40.1440.60">
    <property type="entry name" value="PriA, 3(prime) DNA-binding domain"/>
    <property type="match status" value="1"/>
</dbReference>
<dbReference type="GO" id="GO:0043138">
    <property type="term" value="F:3'-5' DNA helicase activity"/>
    <property type="evidence" value="ECO:0007669"/>
    <property type="project" value="UniProtKB-EC"/>
</dbReference>
<evidence type="ECO:0000256" key="2">
    <source>
        <dbReference type="ARBA" id="ARBA00022705"/>
    </source>
</evidence>
<dbReference type="Gene3D" id="3.40.50.300">
    <property type="entry name" value="P-loop containing nucleotide triphosphate hydrolases"/>
    <property type="match status" value="2"/>
</dbReference>
<keyword evidence="2 12" id="KW-0235">DNA replication</keyword>
<dbReference type="GO" id="GO:0016887">
    <property type="term" value="F:ATP hydrolysis activity"/>
    <property type="evidence" value="ECO:0007669"/>
    <property type="project" value="RHEA"/>
</dbReference>
<feature type="binding site" evidence="12">
    <location>
        <position position="523"/>
    </location>
    <ligand>
        <name>Zn(2+)</name>
        <dbReference type="ChEBI" id="CHEBI:29105"/>
        <label>1</label>
    </ligand>
</feature>
<dbReference type="Pfam" id="PF00271">
    <property type="entry name" value="Helicase_C"/>
    <property type="match status" value="1"/>
</dbReference>
<dbReference type="SMART" id="SM00487">
    <property type="entry name" value="DEXDc"/>
    <property type="match status" value="1"/>
</dbReference>
<dbReference type="PANTHER" id="PTHR30580">
    <property type="entry name" value="PRIMOSOMAL PROTEIN N"/>
    <property type="match status" value="1"/>
</dbReference>
<keyword evidence="8 12" id="KW-0067">ATP-binding</keyword>
<dbReference type="Pfam" id="PF17764">
    <property type="entry name" value="PriA_3primeBD"/>
    <property type="match status" value="1"/>
</dbReference>
<accession>A0A1G8F6I0</accession>
<dbReference type="GO" id="GO:0006310">
    <property type="term" value="P:DNA recombination"/>
    <property type="evidence" value="ECO:0007669"/>
    <property type="project" value="InterPro"/>
</dbReference>
<dbReference type="Pfam" id="PF00270">
    <property type="entry name" value="DEAD"/>
    <property type="match status" value="1"/>
</dbReference>
<dbReference type="InterPro" id="IPR001650">
    <property type="entry name" value="Helicase_C-like"/>
</dbReference>
<dbReference type="AlphaFoldDB" id="A0A1G8F6I0"/>
<dbReference type="GO" id="GO:0006302">
    <property type="term" value="P:double-strand break repair"/>
    <property type="evidence" value="ECO:0007669"/>
    <property type="project" value="InterPro"/>
</dbReference>
<organism evidence="15 16">
    <name type="scientific">Flavobacterium omnivorum</name>
    <dbReference type="NCBI Taxonomy" id="178355"/>
    <lineage>
        <taxon>Bacteria</taxon>
        <taxon>Pseudomonadati</taxon>
        <taxon>Bacteroidota</taxon>
        <taxon>Flavobacteriia</taxon>
        <taxon>Flavobacteriales</taxon>
        <taxon>Flavobacteriaceae</taxon>
        <taxon>Flavobacterium</taxon>
    </lineage>
</organism>
<dbReference type="InterPro" id="IPR027417">
    <property type="entry name" value="P-loop_NTPase"/>
</dbReference>
<keyword evidence="5 12" id="KW-0378">Hydrolase</keyword>
<dbReference type="GO" id="GO:0006269">
    <property type="term" value="P:DNA replication, synthesis of primer"/>
    <property type="evidence" value="ECO:0007669"/>
    <property type="project" value="UniProtKB-KW"/>
</dbReference>
<dbReference type="InterPro" id="IPR041236">
    <property type="entry name" value="PriA_C"/>
</dbReference>
<dbReference type="CDD" id="cd17929">
    <property type="entry name" value="DEXHc_priA"/>
    <property type="match status" value="1"/>
</dbReference>
<dbReference type="InterPro" id="IPR011545">
    <property type="entry name" value="DEAD/DEAH_box_helicase_dom"/>
</dbReference>
<evidence type="ECO:0000256" key="12">
    <source>
        <dbReference type="HAMAP-Rule" id="MF_00983"/>
    </source>
</evidence>
<evidence type="ECO:0000256" key="5">
    <source>
        <dbReference type="ARBA" id="ARBA00022801"/>
    </source>
</evidence>
<feature type="binding site" evidence="12">
    <location>
        <position position="526"/>
    </location>
    <ligand>
        <name>Zn(2+)</name>
        <dbReference type="ChEBI" id="CHEBI:29105"/>
        <label>1</label>
    </ligand>
</feature>
<proteinExistence type="inferred from homology"/>
<feature type="binding site" evidence="12">
    <location>
        <position position="550"/>
    </location>
    <ligand>
        <name>Zn(2+)</name>
        <dbReference type="ChEBI" id="CHEBI:29105"/>
        <label>2</label>
    </ligand>
</feature>
<dbReference type="FunFam" id="3.40.1440.60:FF:000001">
    <property type="entry name" value="Primosomal protein N"/>
    <property type="match status" value="1"/>
</dbReference>
<dbReference type="PANTHER" id="PTHR30580:SF0">
    <property type="entry name" value="PRIMOSOMAL PROTEIN N"/>
    <property type="match status" value="1"/>
</dbReference>
<dbReference type="EMBL" id="FNDB01000014">
    <property type="protein sequence ID" value="SDH77609.1"/>
    <property type="molecule type" value="Genomic_DNA"/>
</dbReference>
<evidence type="ECO:0000256" key="3">
    <source>
        <dbReference type="ARBA" id="ARBA00022723"/>
    </source>
</evidence>
<dbReference type="PROSITE" id="PS51194">
    <property type="entry name" value="HELICASE_CTER"/>
    <property type="match status" value="1"/>
</dbReference>
<evidence type="ECO:0000256" key="9">
    <source>
        <dbReference type="ARBA" id="ARBA00023125"/>
    </source>
</evidence>
<evidence type="ECO:0000313" key="16">
    <source>
        <dbReference type="Proteomes" id="UP000199274"/>
    </source>
</evidence>
<evidence type="ECO:0000256" key="8">
    <source>
        <dbReference type="ARBA" id="ARBA00022840"/>
    </source>
</evidence>
<comment type="catalytic activity">
    <reaction evidence="12">
        <text>Couples ATP hydrolysis with the unwinding of duplex DNA by translocating in the 3'-5' direction.</text>
        <dbReference type="EC" id="5.6.2.4"/>
    </reaction>
</comment>
<feature type="binding site" evidence="12">
    <location>
        <position position="566"/>
    </location>
    <ligand>
        <name>Zn(2+)</name>
        <dbReference type="ChEBI" id="CHEBI:29105"/>
        <label>1</label>
    </ligand>
</feature>
<dbReference type="PROSITE" id="PS51192">
    <property type="entry name" value="HELICASE_ATP_BIND_1"/>
    <property type="match status" value="1"/>
</dbReference>
<dbReference type="InterPro" id="IPR005259">
    <property type="entry name" value="PriA"/>
</dbReference>
<keyword evidence="9 12" id="KW-0238">DNA-binding</keyword>
<protein>
    <recommendedName>
        <fullName evidence="12">Replication restart protein PriA</fullName>
    </recommendedName>
    <alternativeName>
        <fullName evidence="12">ATP-dependent DNA helicase PriA</fullName>
        <ecNumber evidence="12">5.6.2.4</ecNumber>
    </alternativeName>
    <alternativeName>
        <fullName evidence="12">DNA 3'-5' helicase PriA</fullName>
    </alternativeName>
</protein>
<keyword evidence="7 12" id="KW-0862">Zinc</keyword>
<comment type="function">
    <text evidence="12">Initiates the restart of stalled replication forks, which reloads the replicative helicase on sites other than the origin of replication. Recognizes and binds to abandoned replication forks and remodels them to uncover a helicase loading site. Promotes assembly of the primosome at these replication forks.</text>
</comment>
<dbReference type="NCBIfam" id="TIGR00595">
    <property type="entry name" value="priA"/>
    <property type="match status" value="1"/>
</dbReference>
<dbReference type="EC" id="5.6.2.4" evidence="12"/>
<dbReference type="GO" id="GO:0008270">
    <property type="term" value="F:zinc ion binding"/>
    <property type="evidence" value="ECO:0007669"/>
    <property type="project" value="UniProtKB-UniRule"/>
</dbReference>
<comment type="subunit">
    <text evidence="12">Component of the replication restart primosome.</text>
</comment>
<dbReference type="CDD" id="cd18804">
    <property type="entry name" value="SF2_C_priA"/>
    <property type="match status" value="1"/>
</dbReference>
<dbReference type="SMART" id="SM00490">
    <property type="entry name" value="HELICc"/>
    <property type="match status" value="1"/>
</dbReference>
<dbReference type="FunFam" id="3.40.50.300:FF:000489">
    <property type="entry name" value="Primosome assembly protein PriA"/>
    <property type="match status" value="1"/>
</dbReference>
<dbReference type="OrthoDB" id="9759544at2"/>
<evidence type="ECO:0000256" key="10">
    <source>
        <dbReference type="ARBA" id="ARBA00023235"/>
    </source>
</evidence>
<dbReference type="STRING" id="178355.SAMN04488062_11440"/>
<comment type="cofactor">
    <cofactor evidence="12">
        <name>Zn(2+)</name>
        <dbReference type="ChEBI" id="CHEBI:29105"/>
    </cofactor>
    <text evidence="12">Binds 2 zinc ions per subunit.</text>
</comment>
<evidence type="ECO:0000259" key="14">
    <source>
        <dbReference type="PROSITE" id="PS51194"/>
    </source>
</evidence>
<gene>
    <name evidence="12" type="primary">priA</name>
    <name evidence="15" type="ORF">SAMN04488062_11440</name>
</gene>
<sequence length="816" mass="93507">MHFVEVILPLSLAKTFTYSISEAEFHYIQIGMRVAVPFGKSKIYTALVIEIHQNKPALYEAKEIHQILDELPIVTKIQIAHWQWIASYYMCAIGDVYRGAMPSALLLESETLISQKTNAIIDTSLLTDDEFLVYEALQQQNSLKVQDIIAILNKKNIFPVIQKLIDKNILVLQEEIQESYKPKLVRYVRLHSKYDSNQGLSELLEILKSAHKQKEIVMRYFQLSAMEKKPITVKKLVEEANSSSAIVKALVEKDILQDYFLQEDRVLFNGEIKEQELILSAAQQDAFVAIKASFVQKEVCLLHGVTSSGKTEIYIKLIEEYLEAGKQILYLLPEIALTTQLVGRLRTYFGNKVAVFHSKYNNNERIEVWNQVLQNSQKAQVIIGARSALFLPFDNLGFIIVDEEHEQTFKQVDPAPRYHARDAAIVFAHSHKAKVLLGSATPSIETYYNATSDKFGLVEISKRYGNVMMPNIELVDLKDKYFRKKMTGHFSDVLIAEITSALSLGEQVILFQNRRGYSPVVECITCGHVPQCQQCDVSLTYHKHKNQLRCHYCGYTMAKPTHCHACSSIDLTTKGFGTEQIEQELLSIFPNSKIGRMDQDTTRGKFGFEKIIDGFKNREMDILVGTQMLAKGLDFDNVSLVGIMNADNMLYHPDFRAFERSFQMMTQVAGRAGRSEKQGKVIIQTYNPNHNTIQQVTTNNYLGMYKEQLYDRQIYKYPPYFRIIKITLKQRDFDKLKEGSMWLYQVMSQNLNVPVLGPEEPAISRIRNEYIRTIIIKIPHNVSIGNTKKNIQKILNSFEAVAQFRAIKVSLNVDFY</sequence>
<evidence type="ECO:0000259" key="13">
    <source>
        <dbReference type="PROSITE" id="PS51192"/>
    </source>
</evidence>
<comment type="similarity">
    <text evidence="12">Belongs to the helicase family. PriA subfamily.</text>
</comment>
<feature type="binding site" evidence="12">
    <location>
        <position position="535"/>
    </location>
    <ligand>
        <name>Zn(2+)</name>
        <dbReference type="ChEBI" id="CHEBI:29105"/>
        <label>2</label>
    </ligand>
</feature>
<dbReference type="Pfam" id="PF18319">
    <property type="entry name" value="Zn_ribbon_PriA"/>
    <property type="match status" value="1"/>
</dbReference>
<keyword evidence="6 12" id="KW-0347">Helicase</keyword>
<dbReference type="GO" id="GO:0006270">
    <property type="term" value="P:DNA replication initiation"/>
    <property type="evidence" value="ECO:0007669"/>
    <property type="project" value="TreeGrafter"/>
</dbReference>
<dbReference type="HAMAP" id="MF_00983">
    <property type="entry name" value="PriA"/>
    <property type="match status" value="1"/>
</dbReference>
<reference evidence="16" key="1">
    <citation type="submission" date="2016-10" db="EMBL/GenBank/DDBJ databases">
        <authorList>
            <person name="Varghese N."/>
            <person name="Submissions S."/>
        </authorList>
    </citation>
    <scope>NUCLEOTIDE SEQUENCE [LARGE SCALE GENOMIC DNA]</scope>
    <source>
        <strain evidence="16">CGMCC 1.2747</strain>
    </source>
</reference>
<dbReference type="SUPFAM" id="SSF52540">
    <property type="entry name" value="P-loop containing nucleoside triphosphate hydrolases"/>
    <property type="match status" value="1"/>
</dbReference>
<dbReference type="GO" id="GO:1990077">
    <property type="term" value="C:primosome complex"/>
    <property type="evidence" value="ECO:0007669"/>
    <property type="project" value="UniProtKB-UniRule"/>
</dbReference>
<feature type="binding site" evidence="12">
    <location>
        <position position="563"/>
    </location>
    <ligand>
        <name>Zn(2+)</name>
        <dbReference type="ChEBI" id="CHEBI:29105"/>
        <label>1</label>
    </ligand>
</feature>
<feature type="domain" description="Helicase ATP-binding" evidence="13">
    <location>
        <begin position="291"/>
        <end position="460"/>
    </location>
</feature>
<dbReference type="RefSeq" id="WP_091258191.1">
    <property type="nucleotide sequence ID" value="NZ_FNDB01000014.1"/>
</dbReference>
<evidence type="ECO:0000256" key="4">
    <source>
        <dbReference type="ARBA" id="ARBA00022741"/>
    </source>
</evidence>